<comment type="cofactor">
    <cofactor evidence="1">
        <name>heme b</name>
        <dbReference type="ChEBI" id="CHEBI:60344"/>
    </cofactor>
</comment>
<evidence type="ECO:0000256" key="1">
    <source>
        <dbReference type="ARBA" id="ARBA00001970"/>
    </source>
</evidence>
<evidence type="ECO:0000256" key="7">
    <source>
        <dbReference type="ARBA" id="ARBA00025795"/>
    </source>
</evidence>
<name>A0A9P5Y153_9AGAR</name>
<evidence type="ECO:0000256" key="4">
    <source>
        <dbReference type="ARBA" id="ARBA00022723"/>
    </source>
</evidence>
<dbReference type="Gene3D" id="1.10.489.10">
    <property type="entry name" value="Chloroperoxidase-like"/>
    <property type="match status" value="1"/>
</dbReference>
<dbReference type="AlphaFoldDB" id="A0A9P5Y153"/>
<dbReference type="Pfam" id="PF01328">
    <property type="entry name" value="Peroxidase_2"/>
    <property type="match status" value="1"/>
</dbReference>
<evidence type="ECO:0000313" key="10">
    <source>
        <dbReference type="Proteomes" id="UP000807353"/>
    </source>
</evidence>
<evidence type="ECO:0000256" key="2">
    <source>
        <dbReference type="ARBA" id="ARBA00022559"/>
    </source>
</evidence>
<dbReference type="PROSITE" id="PS51405">
    <property type="entry name" value="HEME_HALOPEROXIDASE"/>
    <property type="match status" value="1"/>
</dbReference>
<keyword evidence="5" id="KW-0560">Oxidoreductase</keyword>
<keyword evidence="10" id="KW-1185">Reference proteome</keyword>
<dbReference type="InterPro" id="IPR000028">
    <property type="entry name" value="Chloroperoxidase"/>
</dbReference>
<gene>
    <name evidence="9" type="ORF">BDZ94DRAFT_1299948</name>
</gene>
<sequence length="278" mass="30242">MYSLASATGFIVTNITRLIVLVWDIYLTLFNFIAPSKRPGHVMAQGQPGAGGKWPEYIAPQEGDSRSACPALNAMANHGILPRNGKNIPFKELSQAASATYNFGETFSFTVSNFSAGMLGKGFERGTFNLADLNVHNGIEHDASITRDDSVHQPDQGRPNATIIEALLKSATGKDAYGNPQLTIEDVAWYMAKRRIDAKASNPNYSLSLFHRAFGFTNTSFLLTVFGGRVSDLEKILLEERLPEGWEPACKEQKGLSLSVLAVTALKVEVGAIMGRSE</sequence>
<proteinExistence type="inferred from homology"/>
<evidence type="ECO:0000259" key="8">
    <source>
        <dbReference type="PROSITE" id="PS51405"/>
    </source>
</evidence>
<keyword evidence="3" id="KW-0349">Heme</keyword>
<accession>A0A9P5Y153</accession>
<dbReference type="EMBL" id="MU150299">
    <property type="protein sequence ID" value="KAF9460425.1"/>
    <property type="molecule type" value="Genomic_DNA"/>
</dbReference>
<keyword evidence="6" id="KW-0408">Iron</keyword>
<feature type="domain" description="Heme haloperoxidase family profile" evidence="8">
    <location>
        <begin position="53"/>
        <end position="262"/>
    </location>
</feature>
<keyword evidence="2" id="KW-0575">Peroxidase</keyword>
<dbReference type="Proteomes" id="UP000807353">
    <property type="component" value="Unassembled WGS sequence"/>
</dbReference>
<dbReference type="GO" id="GO:0046872">
    <property type="term" value="F:metal ion binding"/>
    <property type="evidence" value="ECO:0007669"/>
    <property type="project" value="UniProtKB-KW"/>
</dbReference>
<reference evidence="9" key="1">
    <citation type="submission" date="2020-11" db="EMBL/GenBank/DDBJ databases">
        <authorList>
            <consortium name="DOE Joint Genome Institute"/>
            <person name="Ahrendt S."/>
            <person name="Riley R."/>
            <person name="Andreopoulos W."/>
            <person name="Labutti K."/>
            <person name="Pangilinan J."/>
            <person name="Ruiz-Duenas F.J."/>
            <person name="Barrasa J.M."/>
            <person name="Sanchez-Garcia M."/>
            <person name="Camarero S."/>
            <person name="Miyauchi S."/>
            <person name="Serrano A."/>
            <person name="Linde D."/>
            <person name="Babiker R."/>
            <person name="Drula E."/>
            <person name="Ayuso-Fernandez I."/>
            <person name="Pacheco R."/>
            <person name="Padilla G."/>
            <person name="Ferreira P."/>
            <person name="Barriuso J."/>
            <person name="Kellner H."/>
            <person name="Castanera R."/>
            <person name="Alfaro M."/>
            <person name="Ramirez L."/>
            <person name="Pisabarro A.G."/>
            <person name="Kuo A."/>
            <person name="Tritt A."/>
            <person name="Lipzen A."/>
            <person name="He G."/>
            <person name="Yan M."/>
            <person name="Ng V."/>
            <person name="Cullen D."/>
            <person name="Martin F."/>
            <person name="Rosso M.-N."/>
            <person name="Henrissat B."/>
            <person name="Hibbett D."/>
            <person name="Martinez A.T."/>
            <person name="Grigoriev I.V."/>
        </authorList>
    </citation>
    <scope>NUCLEOTIDE SEQUENCE</scope>
    <source>
        <strain evidence="9">CBS 247.69</strain>
    </source>
</reference>
<evidence type="ECO:0000256" key="6">
    <source>
        <dbReference type="ARBA" id="ARBA00023004"/>
    </source>
</evidence>
<organism evidence="9 10">
    <name type="scientific">Collybia nuda</name>
    <dbReference type="NCBI Taxonomy" id="64659"/>
    <lineage>
        <taxon>Eukaryota</taxon>
        <taxon>Fungi</taxon>
        <taxon>Dikarya</taxon>
        <taxon>Basidiomycota</taxon>
        <taxon>Agaricomycotina</taxon>
        <taxon>Agaricomycetes</taxon>
        <taxon>Agaricomycetidae</taxon>
        <taxon>Agaricales</taxon>
        <taxon>Tricholomatineae</taxon>
        <taxon>Clitocybaceae</taxon>
        <taxon>Collybia</taxon>
    </lineage>
</organism>
<evidence type="ECO:0000256" key="5">
    <source>
        <dbReference type="ARBA" id="ARBA00023002"/>
    </source>
</evidence>
<dbReference type="PANTHER" id="PTHR33577:SF18">
    <property type="entry name" value="HEME HALOPEROXIDASE FAMILY PROFILE DOMAIN-CONTAINING PROTEIN"/>
    <property type="match status" value="1"/>
</dbReference>
<dbReference type="PANTHER" id="PTHR33577">
    <property type="entry name" value="STERIGMATOCYSTIN BIOSYNTHESIS PEROXIDASE STCC-RELATED"/>
    <property type="match status" value="1"/>
</dbReference>
<evidence type="ECO:0000313" key="9">
    <source>
        <dbReference type="EMBL" id="KAF9460425.1"/>
    </source>
</evidence>
<comment type="caution">
    <text evidence="9">The sequence shown here is derived from an EMBL/GenBank/DDBJ whole genome shotgun (WGS) entry which is preliminary data.</text>
</comment>
<evidence type="ECO:0000256" key="3">
    <source>
        <dbReference type="ARBA" id="ARBA00022617"/>
    </source>
</evidence>
<protein>
    <submittedName>
        <fullName evidence="9">Chloroperoxidase-like protein</fullName>
    </submittedName>
</protein>
<dbReference type="GO" id="GO:0004601">
    <property type="term" value="F:peroxidase activity"/>
    <property type="evidence" value="ECO:0007669"/>
    <property type="project" value="UniProtKB-KW"/>
</dbReference>
<comment type="similarity">
    <text evidence="7">Belongs to the chloroperoxidase family.</text>
</comment>
<keyword evidence="4" id="KW-0479">Metal-binding</keyword>
<dbReference type="SUPFAM" id="SSF47571">
    <property type="entry name" value="Cloroperoxidase"/>
    <property type="match status" value="1"/>
</dbReference>
<dbReference type="OrthoDB" id="407298at2759"/>
<dbReference type="InterPro" id="IPR036851">
    <property type="entry name" value="Chloroperoxidase-like_sf"/>
</dbReference>